<gene>
    <name evidence="10" type="ORF">CIB84_005490</name>
</gene>
<dbReference type="EMBL" id="PPHD01010755">
    <property type="protein sequence ID" value="POI30760.1"/>
    <property type="molecule type" value="Genomic_DNA"/>
</dbReference>
<feature type="region of interest" description="Disordered" evidence="8">
    <location>
        <begin position="199"/>
        <end position="287"/>
    </location>
</feature>
<evidence type="ECO:0000256" key="3">
    <source>
        <dbReference type="ARBA" id="ARBA00023015"/>
    </source>
</evidence>
<dbReference type="Gene3D" id="1.10.10.10">
    <property type="entry name" value="Winged helix-like DNA-binding domain superfamily/Winged helix DNA-binding domain"/>
    <property type="match status" value="1"/>
</dbReference>
<dbReference type="GO" id="GO:0003700">
    <property type="term" value="F:DNA-binding transcription factor activity"/>
    <property type="evidence" value="ECO:0007669"/>
    <property type="project" value="InterPro"/>
</dbReference>
<dbReference type="SUPFAM" id="SSF46785">
    <property type="entry name" value="Winged helix' DNA-binding domain"/>
    <property type="match status" value="1"/>
</dbReference>
<dbReference type="InterPro" id="IPR000232">
    <property type="entry name" value="HSF_DNA-bd"/>
</dbReference>
<proteinExistence type="inferred from homology"/>
<keyword evidence="6" id="KW-0539">Nucleus</keyword>
<dbReference type="PANTHER" id="PTHR10015">
    <property type="entry name" value="HEAT SHOCK TRANSCRIPTION FACTOR"/>
    <property type="match status" value="1"/>
</dbReference>
<dbReference type="InterPro" id="IPR036388">
    <property type="entry name" value="WH-like_DNA-bd_sf"/>
</dbReference>
<comment type="subcellular location">
    <subcellularLocation>
        <location evidence="1">Nucleus</location>
    </subcellularLocation>
</comment>
<feature type="domain" description="HSF-type DNA-binding" evidence="9">
    <location>
        <begin position="80"/>
        <end position="198"/>
    </location>
</feature>
<dbReference type="SMART" id="SM00415">
    <property type="entry name" value="HSF"/>
    <property type="match status" value="1"/>
</dbReference>
<keyword evidence="3" id="KW-0805">Transcription regulation</keyword>
<dbReference type="PANTHER" id="PTHR10015:SF336">
    <property type="entry name" value="HEAT SHOCK TRANSCRIPTION FACTOR, Y-LINKED"/>
    <property type="match status" value="1"/>
</dbReference>
<evidence type="ECO:0000256" key="6">
    <source>
        <dbReference type="ARBA" id="ARBA00023242"/>
    </source>
</evidence>
<dbReference type="GO" id="GO:0005634">
    <property type="term" value="C:nucleus"/>
    <property type="evidence" value="ECO:0007669"/>
    <property type="project" value="UniProtKB-SubCell"/>
</dbReference>
<evidence type="ECO:0000259" key="9">
    <source>
        <dbReference type="SMART" id="SM00415"/>
    </source>
</evidence>
<dbReference type="OrthoDB" id="6418155at2759"/>
<evidence type="ECO:0000256" key="2">
    <source>
        <dbReference type="ARBA" id="ARBA00006403"/>
    </source>
</evidence>
<keyword evidence="4" id="KW-0238">DNA-binding</keyword>
<evidence type="ECO:0000256" key="8">
    <source>
        <dbReference type="SAM" id="MobiDB-lite"/>
    </source>
</evidence>
<dbReference type="GO" id="GO:0043565">
    <property type="term" value="F:sequence-specific DNA binding"/>
    <property type="evidence" value="ECO:0007669"/>
    <property type="project" value="InterPro"/>
</dbReference>
<dbReference type="AlphaFoldDB" id="A0A2P4T320"/>
<dbReference type="Pfam" id="PF00447">
    <property type="entry name" value="HSF_DNA-bind"/>
    <property type="match status" value="1"/>
</dbReference>
<sequence>MKMEASVAETASVPELEGLLETSASAFSHPQGQDPAAAGNAAEAAIMEEQDSEMVLVEEETKGLHLSSSQESAGQATVFPSLSFPQKLWVLAESENVKSVWWGLGGNCLVIEEELFLVEVLAKEGPVKAFGCTSMKSFIRQLNHYGFTKVSQAIERSPSLPEFLAEEELFASNKKLLLYSSPFFRRHYPQLLQHCKRRAAQKRRAMAAPGPALQEARNESPQRSSPGAHPTWGGAAGPEKSLQAAEPEITQPVALVGPPPAKRPKKGTPAVKAGPAHSLPGPAAAPVPEQSQALPCFTLPSNRSHMLGATCVPSAEGALPFVMPTLTPGPPQQELPQAPEAPQLQAPWASLPFLCACFEMAMMAVAKMMLPDWQPWAAPHCPTCTCSPHCPTCTCNQHQEDASHGMAP</sequence>
<dbReference type="FunFam" id="1.10.10.10:FF:000349">
    <property type="entry name" value="Heat shock transcription factor, Y-linked"/>
    <property type="match status" value="1"/>
</dbReference>
<organism evidence="10 11">
    <name type="scientific">Bambusicola thoracicus</name>
    <name type="common">Chinese bamboo-partridge</name>
    <name type="synonym">Perdix thoracica</name>
    <dbReference type="NCBI Taxonomy" id="9083"/>
    <lineage>
        <taxon>Eukaryota</taxon>
        <taxon>Metazoa</taxon>
        <taxon>Chordata</taxon>
        <taxon>Craniata</taxon>
        <taxon>Vertebrata</taxon>
        <taxon>Euteleostomi</taxon>
        <taxon>Archelosauria</taxon>
        <taxon>Archosauria</taxon>
        <taxon>Dinosauria</taxon>
        <taxon>Saurischia</taxon>
        <taxon>Theropoda</taxon>
        <taxon>Coelurosauria</taxon>
        <taxon>Aves</taxon>
        <taxon>Neognathae</taxon>
        <taxon>Galloanserae</taxon>
        <taxon>Galliformes</taxon>
        <taxon>Phasianidae</taxon>
        <taxon>Perdicinae</taxon>
        <taxon>Bambusicola</taxon>
    </lineage>
</organism>
<evidence type="ECO:0000256" key="7">
    <source>
        <dbReference type="RuleBase" id="RU004020"/>
    </source>
</evidence>
<dbReference type="Proteomes" id="UP000237246">
    <property type="component" value="Unassembled WGS sequence"/>
</dbReference>
<accession>A0A2P4T320</accession>
<evidence type="ECO:0000256" key="4">
    <source>
        <dbReference type="ARBA" id="ARBA00023125"/>
    </source>
</evidence>
<keyword evidence="11" id="KW-1185">Reference proteome</keyword>
<evidence type="ECO:0000256" key="1">
    <source>
        <dbReference type="ARBA" id="ARBA00004123"/>
    </source>
</evidence>
<name>A0A2P4T320_BAMTH</name>
<reference evidence="10 11" key="1">
    <citation type="submission" date="2018-01" db="EMBL/GenBank/DDBJ databases">
        <title>Comparison of the Chinese Bamboo Partridge and Red Junglefowl genome sequences highlights the importance of demography in genome evolution.</title>
        <authorList>
            <person name="Tiley G.P."/>
            <person name="Kimball R.T."/>
            <person name="Braun E.L."/>
            <person name="Burleigh J.G."/>
        </authorList>
    </citation>
    <scope>NUCLEOTIDE SEQUENCE [LARGE SCALE GENOMIC DNA]</scope>
    <source>
        <strain evidence="10">RTK389</strain>
        <tissue evidence="10">Blood</tissue>
    </source>
</reference>
<evidence type="ECO:0000313" key="11">
    <source>
        <dbReference type="Proteomes" id="UP000237246"/>
    </source>
</evidence>
<dbReference type="InterPro" id="IPR036390">
    <property type="entry name" value="WH_DNA-bd_sf"/>
</dbReference>
<keyword evidence="5" id="KW-0804">Transcription</keyword>
<evidence type="ECO:0000313" key="10">
    <source>
        <dbReference type="EMBL" id="POI30760.1"/>
    </source>
</evidence>
<comment type="similarity">
    <text evidence="2 7">Belongs to the HSF family.</text>
</comment>
<comment type="caution">
    <text evidence="10">The sequence shown here is derived from an EMBL/GenBank/DDBJ whole genome shotgun (WGS) entry which is preliminary data.</text>
</comment>
<evidence type="ECO:0000256" key="5">
    <source>
        <dbReference type="ARBA" id="ARBA00023163"/>
    </source>
</evidence>
<protein>
    <recommendedName>
        <fullName evidence="9">HSF-type DNA-binding domain-containing protein</fullName>
    </recommendedName>
</protein>